<dbReference type="EMBL" id="CM042018">
    <property type="protein sequence ID" value="KAI3828170.1"/>
    <property type="molecule type" value="Genomic_DNA"/>
</dbReference>
<reference evidence="2" key="1">
    <citation type="journal article" date="2022" name="Mol. Ecol. Resour.">
        <title>The genomes of chicory, endive, great burdock and yacon provide insights into Asteraceae palaeo-polyploidization history and plant inulin production.</title>
        <authorList>
            <person name="Fan W."/>
            <person name="Wang S."/>
            <person name="Wang H."/>
            <person name="Wang A."/>
            <person name="Jiang F."/>
            <person name="Liu H."/>
            <person name="Zhao H."/>
            <person name="Xu D."/>
            <person name="Zhang Y."/>
        </authorList>
    </citation>
    <scope>NUCLEOTIDE SEQUENCE [LARGE SCALE GENOMIC DNA]</scope>
    <source>
        <strain evidence="2">cv. Yunnan</strain>
    </source>
</reference>
<protein>
    <submittedName>
        <fullName evidence="1">Uncharacterized protein</fullName>
    </submittedName>
</protein>
<accession>A0ACB9K7J4</accession>
<keyword evidence="2" id="KW-1185">Reference proteome</keyword>
<proteinExistence type="predicted"/>
<evidence type="ECO:0000313" key="1">
    <source>
        <dbReference type="EMBL" id="KAI3828170.1"/>
    </source>
</evidence>
<name>A0ACB9K7J4_9ASTR</name>
<dbReference type="Proteomes" id="UP001056120">
    <property type="component" value="Linkage Group LG01"/>
</dbReference>
<reference evidence="1 2" key="2">
    <citation type="journal article" date="2022" name="Mol. Ecol. Resour.">
        <title>The genomes of chicory, endive, great burdock and yacon provide insights into Asteraceae paleo-polyploidization history and plant inulin production.</title>
        <authorList>
            <person name="Fan W."/>
            <person name="Wang S."/>
            <person name="Wang H."/>
            <person name="Wang A."/>
            <person name="Jiang F."/>
            <person name="Liu H."/>
            <person name="Zhao H."/>
            <person name="Xu D."/>
            <person name="Zhang Y."/>
        </authorList>
    </citation>
    <scope>NUCLEOTIDE SEQUENCE [LARGE SCALE GENOMIC DNA]</scope>
    <source>
        <strain evidence="2">cv. Yunnan</strain>
        <tissue evidence="1">Leaves</tissue>
    </source>
</reference>
<gene>
    <name evidence="1" type="ORF">L1987_02267</name>
</gene>
<organism evidence="1 2">
    <name type="scientific">Smallanthus sonchifolius</name>
    <dbReference type="NCBI Taxonomy" id="185202"/>
    <lineage>
        <taxon>Eukaryota</taxon>
        <taxon>Viridiplantae</taxon>
        <taxon>Streptophyta</taxon>
        <taxon>Embryophyta</taxon>
        <taxon>Tracheophyta</taxon>
        <taxon>Spermatophyta</taxon>
        <taxon>Magnoliopsida</taxon>
        <taxon>eudicotyledons</taxon>
        <taxon>Gunneridae</taxon>
        <taxon>Pentapetalae</taxon>
        <taxon>asterids</taxon>
        <taxon>campanulids</taxon>
        <taxon>Asterales</taxon>
        <taxon>Asteraceae</taxon>
        <taxon>Asteroideae</taxon>
        <taxon>Heliantheae alliance</taxon>
        <taxon>Millerieae</taxon>
        <taxon>Smallanthus</taxon>
    </lineage>
</organism>
<evidence type="ECO:0000313" key="2">
    <source>
        <dbReference type="Proteomes" id="UP001056120"/>
    </source>
</evidence>
<sequence length="74" mass="8434">MEFSPQLSRRFLFTSFWNSHPNPNRWILSKSHPFQSISSGLGSVPKALEQVQISVKSGKVFDDDDEEGEKNLQP</sequence>
<comment type="caution">
    <text evidence="1">The sequence shown here is derived from an EMBL/GenBank/DDBJ whole genome shotgun (WGS) entry which is preliminary data.</text>
</comment>